<keyword evidence="1" id="KW-1133">Transmembrane helix</keyword>
<accession>A0ABQ3Y4F0</accession>
<evidence type="ECO:0000313" key="2">
    <source>
        <dbReference type="EMBL" id="GID74869.1"/>
    </source>
</evidence>
<comment type="caution">
    <text evidence="2">The sequence shown here is derived from an EMBL/GenBank/DDBJ whole genome shotgun (WGS) entry which is preliminary data.</text>
</comment>
<organism evidence="2 3">
    <name type="scientific">Paractinoplanes deccanensis</name>
    <dbReference type="NCBI Taxonomy" id="113561"/>
    <lineage>
        <taxon>Bacteria</taxon>
        <taxon>Bacillati</taxon>
        <taxon>Actinomycetota</taxon>
        <taxon>Actinomycetes</taxon>
        <taxon>Micromonosporales</taxon>
        <taxon>Micromonosporaceae</taxon>
        <taxon>Paractinoplanes</taxon>
    </lineage>
</organism>
<sequence>MGEAIGQSLATAVGVALSPVPIIAVILMLTTPRARSNGPAFLGGWILGLAAVGTVVLLVAGPSATSGEEPATWVGWLKLALGALLLLVAVRQFRGRPRHGAEAAMPAWMNTIDHFGTGKSLAMGAALSGANPKNLLLAVAGASAIAQTGIPGGEQAAAYAIFAVVGSLGVAAPLVLYFALGKRSASMLAELKDWMAQHNAVIMAVLCLVIGAKLIGDALTLLG</sequence>
<gene>
    <name evidence="2" type="ORF">Ade02nite_35100</name>
</gene>
<dbReference type="EMBL" id="BOMI01000066">
    <property type="protein sequence ID" value="GID74869.1"/>
    <property type="molecule type" value="Genomic_DNA"/>
</dbReference>
<dbReference type="Proteomes" id="UP000609879">
    <property type="component" value="Unassembled WGS sequence"/>
</dbReference>
<keyword evidence="1" id="KW-0472">Membrane</keyword>
<feature type="transmembrane region" description="Helical" evidence="1">
    <location>
        <begin position="41"/>
        <end position="61"/>
    </location>
</feature>
<keyword evidence="3" id="KW-1185">Reference proteome</keyword>
<reference evidence="2 3" key="1">
    <citation type="submission" date="2021-01" db="EMBL/GenBank/DDBJ databases">
        <title>Whole genome shotgun sequence of Actinoplanes deccanensis NBRC 13994.</title>
        <authorList>
            <person name="Komaki H."/>
            <person name="Tamura T."/>
        </authorList>
    </citation>
    <scope>NUCLEOTIDE SEQUENCE [LARGE SCALE GENOMIC DNA]</scope>
    <source>
        <strain evidence="2 3">NBRC 13994</strain>
    </source>
</reference>
<evidence type="ECO:0000313" key="3">
    <source>
        <dbReference type="Proteomes" id="UP000609879"/>
    </source>
</evidence>
<feature type="transmembrane region" description="Helical" evidence="1">
    <location>
        <begin position="201"/>
        <end position="222"/>
    </location>
</feature>
<feature type="transmembrane region" description="Helical" evidence="1">
    <location>
        <begin position="6"/>
        <end position="29"/>
    </location>
</feature>
<name>A0ABQ3Y4F0_9ACTN</name>
<proteinExistence type="predicted"/>
<evidence type="ECO:0000256" key="1">
    <source>
        <dbReference type="SAM" id="Phobius"/>
    </source>
</evidence>
<feature type="transmembrane region" description="Helical" evidence="1">
    <location>
        <begin position="73"/>
        <end position="90"/>
    </location>
</feature>
<dbReference type="InterPro" id="IPR021315">
    <property type="entry name" value="Gap/Sap"/>
</dbReference>
<dbReference type="Pfam" id="PF11139">
    <property type="entry name" value="SfLAP"/>
    <property type="match status" value="1"/>
</dbReference>
<keyword evidence="1" id="KW-0812">Transmembrane</keyword>
<dbReference type="RefSeq" id="WP_203763935.1">
    <property type="nucleotide sequence ID" value="NZ_BAAABO010000036.1"/>
</dbReference>
<protein>
    <submittedName>
        <fullName evidence="2">Membrane protein</fullName>
    </submittedName>
</protein>
<feature type="transmembrane region" description="Helical" evidence="1">
    <location>
        <begin position="156"/>
        <end position="180"/>
    </location>
</feature>